<dbReference type="Proteomes" id="UP000295832">
    <property type="component" value="Unassembled WGS sequence"/>
</dbReference>
<dbReference type="AlphaFoldDB" id="A0A4R8H332"/>
<protein>
    <submittedName>
        <fullName evidence="2">Uncharacterized protein</fullName>
    </submittedName>
</protein>
<comment type="caution">
    <text evidence="2">The sequence shown here is derived from an EMBL/GenBank/DDBJ whole genome shotgun (WGS) entry which is preliminary data.</text>
</comment>
<dbReference type="EMBL" id="SOEG01000025">
    <property type="protein sequence ID" value="TDX48854.1"/>
    <property type="molecule type" value="Genomic_DNA"/>
</dbReference>
<feature type="transmembrane region" description="Helical" evidence="1">
    <location>
        <begin position="36"/>
        <end position="54"/>
    </location>
</feature>
<evidence type="ECO:0000313" key="3">
    <source>
        <dbReference type="Proteomes" id="UP000295832"/>
    </source>
</evidence>
<keyword evidence="1" id="KW-0472">Membrane</keyword>
<keyword evidence="1" id="KW-1133">Transmembrane helix</keyword>
<feature type="transmembrane region" description="Helical" evidence="1">
    <location>
        <begin position="6"/>
        <end position="24"/>
    </location>
</feature>
<proteinExistence type="predicted"/>
<dbReference type="RefSeq" id="WP_134117880.1">
    <property type="nucleotide sequence ID" value="NZ_SOEG01000025.1"/>
</dbReference>
<feature type="transmembrane region" description="Helical" evidence="1">
    <location>
        <begin position="66"/>
        <end position="86"/>
    </location>
</feature>
<organism evidence="2 3">
    <name type="scientific">Orenia marismortui</name>
    <dbReference type="NCBI Taxonomy" id="46469"/>
    <lineage>
        <taxon>Bacteria</taxon>
        <taxon>Bacillati</taxon>
        <taxon>Bacillota</taxon>
        <taxon>Clostridia</taxon>
        <taxon>Halanaerobiales</taxon>
        <taxon>Halobacteroidaceae</taxon>
        <taxon>Orenia</taxon>
    </lineage>
</organism>
<keyword evidence="1" id="KW-0812">Transmembrane</keyword>
<name>A0A4R8H332_9FIRM</name>
<evidence type="ECO:0000313" key="2">
    <source>
        <dbReference type="EMBL" id="TDX48854.1"/>
    </source>
</evidence>
<evidence type="ECO:0000256" key="1">
    <source>
        <dbReference type="SAM" id="Phobius"/>
    </source>
</evidence>
<gene>
    <name evidence="2" type="ORF">C7959_12533</name>
</gene>
<keyword evidence="3" id="KW-1185">Reference proteome</keyword>
<reference evidence="2 3" key="1">
    <citation type="submission" date="2019-03" db="EMBL/GenBank/DDBJ databases">
        <title>Subsurface microbial communities from deep shales in Ohio and West Virginia, USA.</title>
        <authorList>
            <person name="Wrighton K."/>
        </authorList>
    </citation>
    <scope>NUCLEOTIDE SEQUENCE [LARGE SCALE GENOMIC DNA]</scope>
    <source>
        <strain evidence="2 3">MSL 6dP</strain>
    </source>
</reference>
<sequence>MMFFDLEALLSVTIVLIISFIIYSKDENRIIKTINFSQLLVWVITLGVAVVSLARLKDASHLGQLASYFTLSNFYMGILNVGFKIYNRFNTELE</sequence>
<accession>A0A4R8H332</accession>